<accession>A0ABR9IQI2</accession>
<name>A0ABR9IQI2_RHIVS</name>
<gene>
    <name evidence="2" type="ORF">H4W29_002640</name>
</gene>
<reference evidence="2 3" key="1">
    <citation type="submission" date="2020-10" db="EMBL/GenBank/DDBJ databases">
        <title>Sequencing the genomes of 1000 actinobacteria strains.</title>
        <authorList>
            <person name="Klenk H.-P."/>
        </authorList>
    </citation>
    <scope>NUCLEOTIDE SEQUENCE [LARGE SCALE GENOMIC DNA]</scope>
    <source>
        <strain evidence="2 3">DSM 7307</strain>
    </source>
</reference>
<evidence type="ECO:0000313" key="2">
    <source>
        <dbReference type="EMBL" id="MBE1505459.1"/>
    </source>
</evidence>
<comment type="caution">
    <text evidence="2">The sequence shown here is derived from an EMBL/GenBank/DDBJ whole genome shotgun (WGS) entry which is preliminary data.</text>
</comment>
<dbReference type="Proteomes" id="UP000620262">
    <property type="component" value="Unassembled WGS sequence"/>
</dbReference>
<feature type="chain" id="PRO_5047249545" description="Transmembrane protein" evidence="1">
    <location>
        <begin position="21"/>
        <end position="84"/>
    </location>
</feature>
<evidence type="ECO:0000256" key="1">
    <source>
        <dbReference type="SAM" id="SignalP"/>
    </source>
</evidence>
<protein>
    <recommendedName>
        <fullName evidence="4">Transmembrane protein</fullName>
    </recommendedName>
</protein>
<feature type="signal peptide" evidence="1">
    <location>
        <begin position="1"/>
        <end position="20"/>
    </location>
</feature>
<organism evidence="2 3">
    <name type="scientific">Rhizobium viscosum</name>
    <name type="common">Arthrobacter viscosus</name>
    <dbReference type="NCBI Taxonomy" id="1673"/>
    <lineage>
        <taxon>Bacteria</taxon>
        <taxon>Pseudomonadati</taxon>
        <taxon>Pseudomonadota</taxon>
        <taxon>Alphaproteobacteria</taxon>
        <taxon>Hyphomicrobiales</taxon>
        <taxon>Rhizobiaceae</taxon>
        <taxon>Rhizobium/Agrobacterium group</taxon>
        <taxon>Rhizobium</taxon>
    </lineage>
</organism>
<dbReference type="EMBL" id="JADBEC010000001">
    <property type="protein sequence ID" value="MBE1505459.1"/>
    <property type="molecule type" value="Genomic_DNA"/>
</dbReference>
<keyword evidence="1" id="KW-0732">Signal</keyword>
<sequence>MMKYAAVAILLLAAACSTTTEDQPIPGSLTYGGKVIHSPYKPGTVVKHTFLGDFGLRQFERYVVQPDGTLKLASRIESEDFLWD</sequence>
<evidence type="ECO:0008006" key="4">
    <source>
        <dbReference type="Google" id="ProtNLM"/>
    </source>
</evidence>
<proteinExistence type="predicted"/>
<keyword evidence="3" id="KW-1185">Reference proteome</keyword>
<evidence type="ECO:0000313" key="3">
    <source>
        <dbReference type="Proteomes" id="UP000620262"/>
    </source>
</evidence>
<dbReference type="PROSITE" id="PS51257">
    <property type="entry name" value="PROKAR_LIPOPROTEIN"/>
    <property type="match status" value="1"/>
</dbReference>